<comment type="function">
    <text evidence="9">Component of the signal recognition particle (SRP) complex, a ribonucleoprotein complex that mediates the cotranslational targeting of secretory and membrane proteins to the endoplasmic reticulum (ER). Binds directly to 7SL RNA. Mediates binding of SRP54 to the SRP complex.</text>
</comment>
<dbReference type="InterPro" id="IPR001810">
    <property type="entry name" value="F-box_dom"/>
</dbReference>
<dbReference type="Gene3D" id="3.30.56.30">
    <property type="entry name" value="Signal recognition particle, SRP19-like subunit"/>
    <property type="match status" value="1"/>
</dbReference>
<dbReference type="Pfam" id="PF01922">
    <property type="entry name" value="SRP19"/>
    <property type="match status" value="1"/>
</dbReference>
<accession>A0A085NPQ4</accession>
<keyword evidence="4" id="KW-0963">Cytoplasm</keyword>
<dbReference type="GO" id="GO:0005786">
    <property type="term" value="C:signal recognition particle, endoplasmic reticulum targeting"/>
    <property type="evidence" value="ECO:0007669"/>
    <property type="project" value="UniProtKB-KW"/>
</dbReference>
<organism evidence="11">
    <name type="scientific">Trichuris suis</name>
    <name type="common">pig whipworm</name>
    <dbReference type="NCBI Taxonomy" id="68888"/>
    <lineage>
        <taxon>Eukaryota</taxon>
        <taxon>Metazoa</taxon>
        <taxon>Ecdysozoa</taxon>
        <taxon>Nematoda</taxon>
        <taxon>Enoplea</taxon>
        <taxon>Dorylaimia</taxon>
        <taxon>Trichinellida</taxon>
        <taxon>Trichuridae</taxon>
        <taxon>Trichuris</taxon>
    </lineage>
</organism>
<comment type="similarity">
    <text evidence="3">Belongs to the SRP19 family.</text>
</comment>
<evidence type="ECO:0000256" key="1">
    <source>
        <dbReference type="ARBA" id="ARBA00004496"/>
    </source>
</evidence>
<keyword evidence="6" id="KW-0733">Signal recognition particle</keyword>
<comment type="subcellular location">
    <subcellularLocation>
        <location evidence="1">Cytoplasm</location>
    </subcellularLocation>
    <subcellularLocation>
        <location evidence="2">Nucleus</location>
        <location evidence="2">Nucleolus</location>
    </subcellularLocation>
</comment>
<evidence type="ECO:0000256" key="5">
    <source>
        <dbReference type="ARBA" id="ARBA00022884"/>
    </source>
</evidence>
<name>A0A085NPQ4_9BILA</name>
<dbReference type="PANTHER" id="PTHR17453:SF0">
    <property type="entry name" value="SIGNAL RECOGNITION PARTICLE 19 KDA PROTEIN"/>
    <property type="match status" value="1"/>
</dbReference>
<dbReference type="Proteomes" id="UP000030758">
    <property type="component" value="Unassembled WGS sequence"/>
</dbReference>
<gene>
    <name evidence="11" type="ORF">M514_16382</name>
</gene>
<evidence type="ECO:0000256" key="7">
    <source>
        <dbReference type="ARBA" id="ARBA00023242"/>
    </source>
</evidence>
<evidence type="ECO:0000256" key="2">
    <source>
        <dbReference type="ARBA" id="ARBA00004604"/>
    </source>
</evidence>
<protein>
    <recommendedName>
        <fullName evidence="10">F-box domain-containing protein</fullName>
    </recommendedName>
</protein>
<dbReference type="AlphaFoldDB" id="A0A085NPQ4"/>
<evidence type="ECO:0000256" key="4">
    <source>
        <dbReference type="ARBA" id="ARBA00022490"/>
    </source>
</evidence>
<dbReference type="GO" id="GO:0005730">
    <property type="term" value="C:nucleolus"/>
    <property type="evidence" value="ECO:0007669"/>
    <property type="project" value="UniProtKB-SubCell"/>
</dbReference>
<evidence type="ECO:0000259" key="10">
    <source>
        <dbReference type="Pfam" id="PF00646"/>
    </source>
</evidence>
<dbReference type="GO" id="GO:0008312">
    <property type="term" value="F:7S RNA binding"/>
    <property type="evidence" value="ECO:0007669"/>
    <property type="project" value="InterPro"/>
</dbReference>
<dbReference type="InterPro" id="IPR036521">
    <property type="entry name" value="SRP19-like_sf"/>
</dbReference>
<dbReference type="GO" id="GO:0006617">
    <property type="term" value="P:SRP-dependent cotranslational protein targeting to membrane, signal sequence recognition"/>
    <property type="evidence" value="ECO:0007669"/>
    <property type="project" value="TreeGrafter"/>
</dbReference>
<dbReference type="InterPro" id="IPR002778">
    <property type="entry name" value="Signal_recog_particle_SRP19"/>
</dbReference>
<sequence>MSHIYENALPSDEIKWITIYPAYLNSKKSVAEGRRVPLSKAVENPTCSEIAEILKNIQLNVKIEKKMYPRDPNRDWQFQGRVRLQLRNADGSIVNPSLPNRHSVFLYLCSMIPKLKTRQGRGAVPGSANEASSVAQTGPRNICEMCDGSKNASVVVASEVENEEQTSDTELNGQRMSITQWVSIDESTGTYSISEEWSVDPIFPCLTDVPVLPLSIIIDNLPLKDRMSLACTCKKFWNAFGQFPVSKEYVNVRTELYKLFPGDMNESVFRSSHSLGPWVKRLFRLCNPAVIQCIGFGRDIKQPKNICLTYLDSADLEQWFQLLPTSKIIGLEMDHCILDYNNVKLISDRCRNLEYFRFSEGCVSKDLIRKIRSSVAKVLQQFPSDEKKLGCKVSTNIELSGKLLEFVNCLTYYMPNLTRIHFMD</sequence>
<keyword evidence="5" id="KW-0694">RNA-binding</keyword>
<evidence type="ECO:0000256" key="3">
    <source>
        <dbReference type="ARBA" id="ARBA00008910"/>
    </source>
</evidence>
<keyword evidence="7" id="KW-0539">Nucleus</keyword>
<dbReference type="Pfam" id="PF00646">
    <property type="entry name" value="F-box"/>
    <property type="match status" value="1"/>
</dbReference>
<dbReference type="PANTHER" id="PTHR17453">
    <property type="entry name" value="SIGNAL RECOGNITION PARTICLE 19 KD PROTEIN"/>
    <property type="match status" value="1"/>
</dbReference>
<evidence type="ECO:0000256" key="8">
    <source>
        <dbReference type="ARBA" id="ARBA00023274"/>
    </source>
</evidence>
<dbReference type="EMBL" id="KL367482">
    <property type="protein sequence ID" value="KFD71450.1"/>
    <property type="molecule type" value="Genomic_DNA"/>
</dbReference>
<proteinExistence type="inferred from homology"/>
<keyword evidence="8" id="KW-0687">Ribonucleoprotein</keyword>
<dbReference type="FunFam" id="3.30.56.30:FF:000002">
    <property type="entry name" value="Signal recognition particle 19kDa"/>
    <property type="match status" value="1"/>
</dbReference>
<evidence type="ECO:0000256" key="6">
    <source>
        <dbReference type="ARBA" id="ARBA00023135"/>
    </source>
</evidence>
<feature type="non-terminal residue" evidence="11">
    <location>
        <position position="424"/>
    </location>
</feature>
<evidence type="ECO:0000313" key="11">
    <source>
        <dbReference type="EMBL" id="KFD71450.1"/>
    </source>
</evidence>
<evidence type="ECO:0000256" key="9">
    <source>
        <dbReference type="ARBA" id="ARBA00045518"/>
    </source>
</evidence>
<dbReference type="SUPFAM" id="SSF69695">
    <property type="entry name" value="SRP19"/>
    <property type="match status" value="1"/>
</dbReference>
<reference evidence="11" key="1">
    <citation type="journal article" date="2014" name="Nat. Genet.">
        <title>Genome and transcriptome of the porcine whipworm Trichuris suis.</title>
        <authorList>
            <person name="Jex A.R."/>
            <person name="Nejsum P."/>
            <person name="Schwarz E.M."/>
            <person name="Hu L."/>
            <person name="Young N.D."/>
            <person name="Hall R.S."/>
            <person name="Korhonen P.K."/>
            <person name="Liao S."/>
            <person name="Thamsborg S."/>
            <person name="Xia J."/>
            <person name="Xu P."/>
            <person name="Wang S."/>
            <person name="Scheerlinck J.P."/>
            <person name="Hofmann A."/>
            <person name="Sternberg P.W."/>
            <person name="Wang J."/>
            <person name="Gasser R.B."/>
        </authorList>
    </citation>
    <scope>NUCLEOTIDE SEQUENCE [LARGE SCALE GENOMIC DNA]</scope>
    <source>
        <strain evidence="11">DCEP-RM93F</strain>
    </source>
</reference>
<feature type="domain" description="F-box" evidence="10">
    <location>
        <begin position="208"/>
        <end position="236"/>
    </location>
</feature>